<evidence type="ECO:0000313" key="2">
    <source>
        <dbReference type="EMBL" id="MXU92525.1"/>
    </source>
</evidence>
<feature type="chain" id="PRO_5025553004" evidence="1">
    <location>
        <begin position="24"/>
        <end position="134"/>
    </location>
</feature>
<evidence type="ECO:0000256" key="1">
    <source>
        <dbReference type="SAM" id="SignalP"/>
    </source>
</evidence>
<protein>
    <submittedName>
        <fullName evidence="2">Putative secreted protein</fullName>
    </submittedName>
</protein>
<keyword evidence="1" id="KW-0732">Signal</keyword>
<dbReference type="EMBL" id="GIFC01010442">
    <property type="protein sequence ID" value="MXU92525.1"/>
    <property type="molecule type" value="Transcribed_RNA"/>
</dbReference>
<accession>A0A6B0US40</accession>
<sequence>MRICSLQTSVCLLLFFFCSPKHSSLDTGVVSQRHNTHTELREQSFCASKAQRIFRRRRCHFKCWWEHCRHFRNRVRRHRFQSSPLCLPASFDVVPWRQAQASSDRLSERFERRRCEGKTRSTSSSCSFACKTTR</sequence>
<organism evidence="2">
    <name type="scientific">Ixodes ricinus</name>
    <name type="common">Common tick</name>
    <name type="synonym">Acarus ricinus</name>
    <dbReference type="NCBI Taxonomy" id="34613"/>
    <lineage>
        <taxon>Eukaryota</taxon>
        <taxon>Metazoa</taxon>
        <taxon>Ecdysozoa</taxon>
        <taxon>Arthropoda</taxon>
        <taxon>Chelicerata</taxon>
        <taxon>Arachnida</taxon>
        <taxon>Acari</taxon>
        <taxon>Parasitiformes</taxon>
        <taxon>Ixodida</taxon>
        <taxon>Ixodoidea</taxon>
        <taxon>Ixodidae</taxon>
        <taxon>Ixodinae</taxon>
        <taxon>Ixodes</taxon>
    </lineage>
</organism>
<name>A0A6B0US40_IXORI</name>
<dbReference type="AlphaFoldDB" id="A0A6B0US40"/>
<feature type="signal peptide" evidence="1">
    <location>
        <begin position="1"/>
        <end position="23"/>
    </location>
</feature>
<reference evidence="2" key="1">
    <citation type="submission" date="2019-12" db="EMBL/GenBank/DDBJ databases">
        <title>An insight into the sialome of adult female Ixodes ricinus ticks feeding for 6 days.</title>
        <authorList>
            <person name="Perner J."/>
            <person name="Ribeiro J.M.C."/>
        </authorList>
    </citation>
    <scope>NUCLEOTIDE SEQUENCE</scope>
    <source>
        <strain evidence="2">Semi-engorged</strain>
        <tissue evidence="2">Salivary glands</tissue>
    </source>
</reference>
<proteinExistence type="predicted"/>